<feature type="domain" description="HD" evidence="1">
    <location>
        <begin position="29"/>
        <end position="127"/>
    </location>
</feature>
<dbReference type="PANTHER" id="PTHR46246">
    <property type="entry name" value="GUANOSINE-3',5'-BIS(DIPHOSPHATE) 3'-PYROPHOSPHOHYDROLASE MESH1"/>
    <property type="match status" value="1"/>
</dbReference>
<dbReference type="PROSITE" id="PS51831">
    <property type="entry name" value="HD"/>
    <property type="match status" value="1"/>
</dbReference>
<dbReference type="CDD" id="cd00077">
    <property type="entry name" value="HDc"/>
    <property type="match status" value="1"/>
</dbReference>
<dbReference type="SMART" id="SM00471">
    <property type="entry name" value="HDc"/>
    <property type="match status" value="1"/>
</dbReference>
<dbReference type="InterPro" id="IPR003607">
    <property type="entry name" value="HD/PDEase_dom"/>
</dbReference>
<dbReference type="Pfam" id="PF13328">
    <property type="entry name" value="HD_4"/>
    <property type="match status" value="1"/>
</dbReference>
<dbReference type="InterPro" id="IPR006674">
    <property type="entry name" value="HD_domain"/>
</dbReference>
<dbReference type="InterPro" id="IPR052194">
    <property type="entry name" value="MESH1"/>
</dbReference>
<dbReference type="Proteomes" id="UP001305521">
    <property type="component" value="Chromosome"/>
</dbReference>
<sequence length="184" mass="19461">MSAKLLAAASFAAAVHATHRRKGAAAEPYINHPLEVAQILAEHDAPEAAILAALLHDTVEDSTDDPEPVTLEALAARFGAEVAGIVAEVSDDKSLPKEMRKALQVSQAPKKSAAAKMVKLADKISNLRAIVSAPPASWNHARRVEYVGWAGRVAAGLRGVNPGLEALFDRTYQTAMAELAREAV</sequence>
<evidence type="ECO:0000313" key="2">
    <source>
        <dbReference type="EMBL" id="WPB85534.1"/>
    </source>
</evidence>
<evidence type="ECO:0000313" key="3">
    <source>
        <dbReference type="Proteomes" id="UP001305521"/>
    </source>
</evidence>
<dbReference type="Gene3D" id="1.10.3210.10">
    <property type="entry name" value="Hypothetical protein af1432"/>
    <property type="match status" value="1"/>
</dbReference>
<dbReference type="EMBL" id="CP137852">
    <property type="protein sequence ID" value="WPB85534.1"/>
    <property type="molecule type" value="Genomic_DNA"/>
</dbReference>
<keyword evidence="3" id="KW-1185">Reference proteome</keyword>
<proteinExistence type="predicted"/>
<dbReference type="SUPFAM" id="SSF109604">
    <property type="entry name" value="HD-domain/PDEase-like"/>
    <property type="match status" value="1"/>
</dbReference>
<organism evidence="2 3">
    <name type="scientific">Sediminicoccus rosea</name>
    <dbReference type="NCBI Taxonomy" id="1225128"/>
    <lineage>
        <taxon>Bacteria</taxon>
        <taxon>Pseudomonadati</taxon>
        <taxon>Pseudomonadota</taxon>
        <taxon>Alphaproteobacteria</taxon>
        <taxon>Acetobacterales</taxon>
        <taxon>Roseomonadaceae</taxon>
        <taxon>Sediminicoccus</taxon>
    </lineage>
</organism>
<reference evidence="2 3" key="1">
    <citation type="submission" date="2023-11" db="EMBL/GenBank/DDBJ databases">
        <title>Arctic aerobic anoxygenic photoheterotroph Sediminicoccus rosea KRV36 adapts its photosynthesis to long days of polar summer.</title>
        <authorList>
            <person name="Tomasch J."/>
            <person name="Kopejtka K."/>
            <person name="Bily T."/>
            <person name="Gardiner A.T."/>
            <person name="Gardian Z."/>
            <person name="Shivaramu S."/>
            <person name="Koblizek M."/>
            <person name="Engelhardt F."/>
            <person name="Kaftan D."/>
        </authorList>
    </citation>
    <scope>NUCLEOTIDE SEQUENCE [LARGE SCALE GENOMIC DNA]</scope>
    <source>
        <strain evidence="2 3">R-30</strain>
    </source>
</reference>
<accession>A0ABZ0PII4</accession>
<dbReference type="RefSeq" id="WP_318649506.1">
    <property type="nucleotide sequence ID" value="NZ_CP137852.1"/>
</dbReference>
<evidence type="ECO:0000259" key="1">
    <source>
        <dbReference type="PROSITE" id="PS51831"/>
    </source>
</evidence>
<dbReference type="PANTHER" id="PTHR46246:SF1">
    <property type="entry name" value="GUANOSINE-3',5'-BIS(DIPHOSPHATE) 3'-PYROPHOSPHOHYDROLASE MESH1"/>
    <property type="match status" value="1"/>
</dbReference>
<name>A0ABZ0PII4_9PROT</name>
<gene>
    <name evidence="2" type="ORF">R9Z33_01360</name>
</gene>
<protein>
    <submittedName>
        <fullName evidence="2">HD domain-containing protein</fullName>
    </submittedName>
</protein>